<protein>
    <recommendedName>
        <fullName evidence="3">Lipoprotein</fullName>
    </recommendedName>
</protein>
<gene>
    <name evidence="1" type="ORF">GCM10010468_09220</name>
</gene>
<name>A0ABP6PZJ6_9ACTN</name>
<reference evidence="2" key="1">
    <citation type="journal article" date="2019" name="Int. J. Syst. Evol. Microbiol.">
        <title>The Global Catalogue of Microorganisms (GCM) 10K type strain sequencing project: providing services to taxonomists for standard genome sequencing and annotation.</title>
        <authorList>
            <consortium name="The Broad Institute Genomics Platform"/>
            <consortium name="The Broad Institute Genome Sequencing Center for Infectious Disease"/>
            <person name="Wu L."/>
            <person name="Ma J."/>
        </authorList>
    </citation>
    <scope>NUCLEOTIDE SEQUENCE [LARGE SCALE GENOMIC DNA]</scope>
    <source>
        <strain evidence="2">JCM 9377</strain>
    </source>
</reference>
<sequence>MAGSVVGVGGAAQAAPVQCATGLWKVTGVTAVIQGTTDAGKKTKVTYRGMAGIKVKITPTKLAYDFRGSKKEYFTGYEGKVKKAGWEQLFGGGLTLKAKLTGNAKGKLHTAPKSAKGTAKGTGLNTKPVKASWGYWKVSDHIKKKQFDTPVMYRAVYLCDAKTKKLHLRDIRKWGRMSETVHLYLKLVKK</sequence>
<evidence type="ECO:0000313" key="1">
    <source>
        <dbReference type="EMBL" id="GAA3197866.1"/>
    </source>
</evidence>
<dbReference type="Proteomes" id="UP001501237">
    <property type="component" value="Unassembled WGS sequence"/>
</dbReference>
<accession>A0ABP6PZJ6</accession>
<comment type="caution">
    <text evidence="1">The sequence shown here is derived from an EMBL/GenBank/DDBJ whole genome shotgun (WGS) entry which is preliminary data.</text>
</comment>
<evidence type="ECO:0008006" key="3">
    <source>
        <dbReference type="Google" id="ProtNLM"/>
    </source>
</evidence>
<keyword evidence="2" id="KW-1185">Reference proteome</keyword>
<evidence type="ECO:0000313" key="2">
    <source>
        <dbReference type="Proteomes" id="UP001501237"/>
    </source>
</evidence>
<organism evidence="1 2">
    <name type="scientific">Actinocorallia longicatena</name>
    <dbReference type="NCBI Taxonomy" id="111803"/>
    <lineage>
        <taxon>Bacteria</taxon>
        <taxon>Bacillati</taxon>
        <taxon>Actinomycetota</taxon>
        <taxon>Actinomycetes</taxon>
        <taxon>Streptosporangiales</taxon>
        <taxon>Thermomonosporaceae</taxon>
        <taxon>Actinocorallia</taxon>
    </lineage>
</organism>
<dbReference type="EMBL" id="BAAAUV010000002">
    <property type="protein sequence ID" value="GAA3197866.1"/>
    <property type="molecule type" value="Genomic_DNA"/>
</dbReference>
<proteinExistence type="predicted"/>